<feature type="compositionally biased region" description="Low complexity" evidence="1">
    <location>
        <begin position="35"/>
        <end position="44"/>
    </location>
</feature>
<keyword evidence="6" id="KW-1185">Reference proteome</keyword>
<protein>
    <submittedName>
        <fullName evidence="5">DUF4232 domain-containing protein</fullName>
    </submittedName>
</protein>
<evidence type="ECO:0000313" key="5">
    <source>
        <dbReference type="EMBL" id="QTZ90316.1"/>
    </source>
</evidence>
<dbReference type="HOGENOM" id="CLU_097181_0_0_11"/>
<dbReference type="Pfam" id="PF14016">
    <property type="entry name" value="DUF4232"/>
    <property type="match status" value="1"/>
</dbReference>
<dbReference type="RefSeq" id="WP_006606832.1">
    <property type="nucleotide sequence ID" value="NZ_CP072931.1"/>
</dbReference>
<dbReference type="KEGG" id="sauh:SU9_001625"/>
<dbReference type="InterPro" id="IPR025326">
    <property type="entry name" value="DUF4232"/>
</dbReference>
<reference evidence="5" key="2">
    <citation type="submission" date="2021-04" db="EMBL/GenBank/DDBJ databases">
        <authorList>
            <person name="Wen M.-L."/>
            <person name="Han X.-L."/>
            <person name="Xiong J."/>
        </authorList>
    </citation>
    <scope>NUCLEOTIDE SEQUENCE</scope>
    <source>
        <strain evidence="5">AGR0001</strain>
    </source>
</reference>
<name>J2JU07_9ACTN</name>
<gene>
    <name evidence="5" type="ORF">SU9_001625</name>
    <name evidence="4" type="ORF">SU9_26619</name>
</gene>
<organism evidence="4">
    <name type="scientific">Streptomyces auratus AGR0001</name>
    <dbReference type="NCBI Taxonomy" id="1160718"/>
    <lineage>
        <taxon>Bacteria</taxon>
        <taxon>Bacillati</taxon>
        <taxon>Actinomycetota</taxon>
        <taxon>Actinomycetes</taxon>
        <taxon>Kitasatosporales</taxon>
        <taxon>Streptomycetaceae</taxon>
        <taxon>Streptomyces</taxon>
    </lineage>
</organism>
<dbReference type="eggNOG" id="ENOG5034B47">
    <property type="taxonomic scope" value="Bacteria"/>
</dbReference>
<feature type="compositionally biased region" description="Gly residues" evidence="1">
    <location>
        <begin position="74"/>
        <end position="96"/>
    </location>
</feature>
<evidence type="ECO:0000313" key="4">
    <source>
        <dbReference type="EMBL" id="EJJ03873.1"/>
    </source>
</evidence>
<feature type="compositionally biased region" description="Low complexity" evidence="1">
    <location>
        <begin position="64"/>
        <end position="73"/>
    </location>
</feature>
<reference evidence="4" key="1">
    <citation type="journal article" date="2012" name="J. Bacteriol.">
        <title>Genome Sequence of Streptomyces auratus Strain AGR0001, a Phoslactomycin-Producing Actinomycete.</title>
        <authorList>
            <person name="Han X."/>
            <person name="Li M."/>
            <person name="Ding Z."/>
            <person name="Zhao J."/>
            <person name="Ji K."/>
            <person name="Wen M."/>
            <person name="Lu T."/>
        </authorList>
    </citation>
    <scope>NUCLEOTIDE SEQUENCE [LARGE SCALE GENOMIC DNA]</scope>
    <source>
        <strain evidence="4">AGR0001</strain>
    </source>
</reference>
<dbReference type="Proteomes" id="UP000009036">
    <property type="component" value="Chromosome"/>
</dbReference>
<dbReference type="EMBL" id="CP072931">
    <property type="protein sequence ID" value="QTZ90316.1"/>
    <property type="molecule type" value="Genomic_DNA"/>
</dbReference>
<sequence>MRIARHTTRLVASAAVLAAALSLTACENDTKKTGSQAPAASSQPESGGQGTPSSSGANGPAKDGGSSKAASGASGSGAGGKNGSGQAAGKGSGKGSGSQKTTAACTGAQVKVTATKVNRPVNHMLLTATNTGSVPCHAYNAPYLRWDDAQAATTFLDKSKPQAVITLAPGESAYAGVMYQSADGSGSGGYTARTLGVLFANRAGNGSTGPAVRLPLPKGGITTDSSAWVTYWQSTAEEALTW</sequence>
<dbReference type="AlphaFoldDB" id="J2JU07"/>
<feature type="chain" id="PRO_5038286707" evidence="2">
    <location>
        <begin position="26"/>
        <end position="242"/>
    </location>
</feature>
<accession>J2JU07</accession>
<keyword evidence="2" id="KW-0732">Signal</keyword>
<evidence type="ECO:0000256" key="2">
    <source>
        <dbReference type="SAM" id="SignalP"/>
    </source>
</evidence>
<proteinExistence type="predicted"/>
<dbReference type="EMBL" id="AJGV01000165">
    <property type="protein sequence ID" value="EJJ03873.1"/>
    <property type="molecule type" value="Genomic_DNA"/>
</dbReference>
<evidence type="ECO:0000256" key="1">
    <source>
        <dbReference type="SAM" id="MobiDB-lite"/>
    </source>
</evidence>
<dbReference type="PROSITE" id="PS51257">
    <property type="entry name" value="PROKAR_LIPOPROTEIN"/>
    <property type="match status" value="1"/>
</dbReference>
<evidence type="ECO:0000259" key="3">
    <source>
        <dbReference type="Pfam" id="PF14016"/>
    </source>
</evidence>
<evidence type="ECO:0000313" key="6">
    <source>
        <dbReference type="Proteomes" id="UP000009036"/>
    </source>
</evidence>
<dbReference type="OrthoDB" id="3854042at2"/>
<feature type="domain" description="DUF4232" evidence="3">
    <location>
        <begin position="105"/>
        <end position="233"/>
    </location>
</feature>
<feature type="signal peptide" evidence="2">
    <location>
        <begin position="1"/>
        <end position="25"/>
    </location>
</feature>
<dbReference type="PATRIC" id="fig|1160718.3.peg.5391"/>
<feature type="region of interest" description="Disordered" evidence="1">
    <location>
        <begin position="29"/>
        <end position="105"/>
    </location>
</feature>